<protein>
    <recommendedName>
        <fullName evidence="3">DUF4283 domain-containing protein</fullName>
    </recommendedName>
</protein>
<dbReference type="PANTHER" id="PTHR31286">
    <property type="entry name" value="GLYCINE-RICH CELL WALL STRUCTURAL PROTEIN 1.8-LIKE"/>
    <property type="match status" value="1"/>
</dbReference>
<proteinExistence type="predicted"/>
<dbReference type="AlphaFoldDB" id="A0A7J9ETA9"/>
<sequence length="235" mass="26816">MEAAPMMGKLLSWKDRLIGTSIQADERTTITDSCQEDEDFDLSKADAKRSLVNGIPSIDFSERVNQILIKDMAFTVAIKLLGRNIGYLALYNNVCSLWKSTQPFRLMDVENGYFLEKIQSSGDFQKIRFMGLPGHMYNRKILQEIGGMVGQVAKLDFNTDNGVRGRFARMAVYVNLEKTMIFQVFINGSLQRIEYEYFSTVYFSCGHYGHVKEICTKEATKRTGSELEFSGEERE</sequence>
<reference evidence="1 2" key="1">
    <citation type="journal article" date="2019" name="Genome Biol. Evol.">
        <title>Insights into the evolution of the New World diploid cottons (Gossypium, subgenus Houzingenia) based on genome sequencing.</title>
        <authorList>
            <person name="Grover C.E."/>
            <person name="Arick M.A. 2nd"/>
            <person name="Thrash A."/>
            <person name="Conover J.L."/>
            <person name="Sanders W.S."/>
            <person name="Peterson D.G."/>
            <person name="Frelichowski J.E."/>
            <person name="Scheffler J.A."/>
            <person name="Scheffler B.E."/>
            <person name="Wendel J.F."/>
        </authorList>
    </citation>
    <scope>NUCLEOTIDE SEQUENCE [LARGE SCALE GENOMIC DNA]</scope>
    <source>
        <strain evidence="1">8</strain>
        <tissue evidence="1">Leaf</tissue>
    </source>
</reference>
<gene>
    <name evidence="1" type="ORF">Gotri_010820</name>
</gene>
<name>A0A7J9ETA9_9ROSI</name>
<evidence type="ECO:0000313" key="2">
    <source>
        <dbReference type="Proteomes" id="UP000593568"/>
    </source>
</evidence>
<evidence type="ECO:0000313" key="1">
    <source>
        <dbReference type="EMBL" id="MBA0775705.1"/>
    </source>
</evidence>
<dbReference type="InterPro" id="IPR040256">
    <property type="entry name" value="At4g02000-like"/>
</dbReference>
<evidence type="ECO:0008006" key="3">
    <source>
        <dbReference type="Google" id="ProtNLM"/>
    </source>
</evidence>
<dbReference type="EMBL" id="JABEZW010000009">
    <property type="protein sequence ID" value="MBA0775705.1"/>
    <property type="molecule type" value="Genomic_DNA"/>
</dbReference>
<accession>A0A7J9ETA9</accession>
<organism evidence="1 2">
    <name type="scientific">Gossypium trilobum</name>
    <dbReference type="NCBI Taxonomy" id="34281"/>
    <lineage>
        <taxon>Eukaryota</taxon>
        <taxon>Viridiplantae</taxon>
        <taxon>Streptophyta</taxon>
        <taxon>Embryophyta</taxon>
        <taxon>Tracheophyta</taxon>
        <taxon>Spermatophyta</taxon>
        <taxon>Magnoliopsida</taxon>
        <taxon>eudicotyledons</taxon>
        <taxon>Gunneridae</taxon>
        <taxon>Pentapetalae</taxon>
        <taxon>rosids</taxon>
        <taxon>malvids</taxon>
        <taxon>Malvales</taxon>
        <taxon>Malvaceae</taxon>
        <taxon>Malvoideae</taxon>
        <taxon>Gossypium</taxon>
    </lineage>
</organism>
<keyword evidence="2" id="KW-1185">Reference proteome</keyword>
<comment type="caution">
    <text evidence="1">The sequence shown here is derived from an EMBL/GenBank/DDBJ whole genome shotgun (WGS) entry which is preliminary data.</text>
</comment>
<dbReference type="PANTHER" id="PTHR31286:SF173">
    <property type="entry name" value="DUF4283 DOMAIN-CONTAINING PROTEIN"/>
    <property type="match status" value="1"/>
</dbReference>
<dbReference type="Proteomes" id="UP000593568">
    <property type="component" value="Unassembled WGS sequence"/>
</dbReference>